<feature type="compositionally biased region" description="Polar residues" evidence="1">
    <location>
        <begin position="7"/>
        <end position="21"/>
    </location>
</feature>
<reference evidence="3" key="1">
    <citation type="submission" date="2016-02" db="EMBL/GenBank/DDBJ databases">
        <title>Draft genome sequence of Microdochium bolleyi, a fungal endophyte of beachgrass.</title>
        <authorList>
            <consortium name="DOE Joint Genome Institute"/>
            <person name="David A.S."/>
            <person name="May G."/>
            <person name="Haridas S."/>
            <person name="Lim J."/>
            <person name="Wang M."/>
            <person name="Labutti K."/>
            <person name="Lipzen A."/>
            <person name="Barry K."/>
            <person name="Grigoriev I.V."/>
        </authorList>
    </citation>
    <scope>NUCLEOTIDE SEQUENCE [LARGE SCALE GENOMIC DNA]</scope>
    <source>
        <strain evidence="3">J235TASD1</strain>
    </source>
</reference>
<dbReference type="EMBL" id="KQ964248">
    <property type="protein sequence ID" value="KXJ93385.1"/>
    <property type="molecule type" value="Genomic_DNA"/>
</dbReference>
<accession>A0A136J897</accession>
<gene>
    <name evidence="2" type="ORF">Micbo1qcDRAFT_174449</name>
</gene>
<keyword evidence="3" id="KW-1185">Reference proteome</keyword>
<name>A0A136J897_9PEZI</name>
<dbReference type="Proteomes" id="UP000070501">
    <property type="component" value="Unassembled WGS sequence"/>
</dbReference>
<feature type="compositionally biased region" description="Basic and acidic residues" evidence="1">
    <location>
        <begin position="79"/>
        <end position="90"/>
    </location>
</feature>
<dbReference type="InParanoid" id="A0A136J897"/>
<evidence type="ECO:0000313" key="2">
    <source>
        <dbReference type="EMBL" id="KXJ93385.1"/>
    </source>
</evidence>
<dbReference type="AlphaFoldDB" id="A0A136J897"/>
<evidence type="ECO:0000256" key="1">
    <source>
        <dbReference type="SAM" id="MobiDB-lite"/>
    </source>
</evidence>
<feature type="compositionally biased region" description="Pro residues" evidence="1">
    <location>
        <begin position="48"/>
        <end position="57"/>
    </location>
</feature>
<proteinExistence type="predicted"/>
<protein>
    <submittedName>
        <fullName evidence="2">Uncharacterized protein</fullName>
    </submittedName>
</protein>
<evidence type="ECO:0000313" key="3">
    <source>
        <dbReference type="Proteomes" id="UP000070501"/>
    </source>
</evidence>
<organism evidence="2 3">
    <name type="scientific">Microdochium bolleyi</name>
    <dbReference type="NCBI Taxonomy" id="196109"/>
    <lineage>
        <taxon>Eukaryota</taxon>
        <taxon>Fungi</taxon>
        <taxon>Dikarya</taxon>
        <taxon>Ascomycota</taxon>
        <taxon>Pezizomycotina</taxon>
        <taxon>Sordariomycetes</taxon>
        <taxon>Xylariomycetidae</taxon>
        <taxon>Xylariales</taxon>
        <taxon>Microdochiaceae</taxon>
        <taxon>Microdochium</taxon>
    </lineage>
</organism>
<sequence>MDLGTLVTPTKSSAKTGQPASQRRRRRRTDPDADYVPGESDGELLPLCPSPPPPTPTMPDSDDEPFITSSAGKKRTKIGHLETPAKERPRQVAAAKSTVAPSQLNGKPDPENIDSAQEPVQKFTAELMTEIDKNDALRKELAAGTQRIAELEMANERLVTGQNQDHSSLQLRNELLENANEEFKMVEYLLRQKVASLQRYKDFVLQMKERVDALNADRQ</sequence>
<feature type="region of interest" description="Disordered" evidence="1">
    <location>
        <begin position="1"/>
        <end position="115"/>
    </location>
</feature>